<protein>
    <submittedName>
        <fullName evidence="10">PREDICTED: TOM1</fullName>
    </submittedName>
</protein>
<dbReference type="OMA" id="CDKVTTN"/>
<dbReference type="Gene3D" id="1.25.40.90">
    <property type="match status" value="1"/>
</dbReference>
<dbReference type="InterPro" id="IPR002014">
    <property type="entry name" value="VHS_dom"/>
</dbReference>
<evidence type="ECO:0000256" key="1">
    <source>
        <dbReference type="ARBA" id="ARBA00004170"/>
    </source>
</evidence>
<feature type="compositionally biased region" description="Polar residues" evidence="6">
    <location>
        <begin position="286"/>
        <end position="303"/>
    </location>
</feature>
<feature type="region of interest" description="Disordered" evidence="6">
    <location>
        <begin position="353"/>
        <end position="409"/>
    </location>
</feature>
<dbReference type="InParanoid" id="A0A5E4EF90"/>
<feature type="compositionally biased region" description="Polar residues" evidence="6">
    <location>
        <begin position="321"/>
        <end position="330"/>
    </location>
</feature>
<feature type="region of interest" description="Disordered" evidence="6">
    <location>
        <begin position="425"/>
        <end position="473"/>
    </location>
</feature>
<reference evidence="11" key="2">
    <citation type="journal article" date="2020" name="Plant J.">
        <title>Transposons played a major role in the diversification between the closely related almond and peach genomes: results from the almond genome sequence.</title>
        <authorList>
            <person name="Alioto T."/>
            <person name="Alexiou K.G."/>
            <person name="Bardil A."/>
            <person name="Barteri F."/>
            <person name="Castanera R."/>
            <person name="Cruz F."/>
            <person name="Dhingra A."/>
            <person name="Duval H."/>
            <person name="Fernandez I Marti A."/>
            <person name="Frias L."/>
            <person name="Galan B."/>
            <person name="Garcia J.L."/>
            <person name="Howad W."/>
            <person name="Gomez-Garrido J."/>
            <person name="Gut M."/>
            <person name="Julca I."/>
            <person name="Morata J."/>
            <person name="Puigdomenech P."/>
            <person name="Ribeca P."/>
            <person name="Rubio Cabetas M.J."/>
            <person name="Vlasova A."/>
            <person name="Wirthensohn M."/>
            <person name="Garcia-Mas J."/>
            <person name="Gabaldon T."/>
            <person name="Casacuberta J.M."/>
            <person name="Arus P."/>
        </authorList>
    </citation>
    <scope>NUCLEOTIDE SEQUENCE [LARGE SCALE GENOMIC DNA]</scope>
    <source>
        <strain evidence="11">cv. Texas</strain>
    </source>
</reference>
<feature type="region of interest" description="Disordered" evidence="6">
    <location>
        <begin position="492"/>
        <end position="547"/>
    </location>
</feature>
<evidence type="ECO:0000256" key="5">
    <source>
        <dbReference type="ARBA" id="ARBA00023136"/>
    </source>
</evidence>
<feature type="domain" description="VHS" evidence="7">
    <location>
        <begin position="20"/>
        <end position="149"/>
    </location>
</feature>
<organism evidence="10 11">
    <name type="scientific">Prunus dulcis</name>
    <name type="common">Almond</name>
    <name type="synonym">Amygdalus dulcis</name>
    <dbReference type="NCBI Taxonomy" id="3755"/>
    <lineage>
        <taxon>Eukaryota</taxon>
        <taxon>Viridiplantae</taxon>
        <taxon>Streptophyta</taxon>
        <taxon>Embryophyta</taxon>
        <taxon>Tracheophyta</taxon>
        <taxon>Spermatophyta</taxon>
        <taxon>Magnoliopsida</taxon>
        <taxon>eudicotyledons</taxon>
        <taxon>Gunneridae</taxon>
        <taxon>Pentapetalae</taxon>
        <taxon>rosids</taxon>
        <taxon>fabids</taxon>
        <taxon>Rosales</taxon>
        <taxon>Rosaceae</taxon>
        <taxon>Amygdaloideae</taxon>
        <taxon>Amygdaleae</taxon>
        <taxon>Prunus</taxon>
    </lineage>
</organism>
<keyword evidence="5" id="KW-0472">Membrane</keyword>
<dbReference type="EMBL" id="CABIKO010000010">
    <property type="protein sequence ID" value="VVA14364.1"/>
    <property type="molecule type" value="Genomic_DNA"/>
</dbReference>
<evidence type="ECO:0000256" key="2">
    <source>
        <dbReference type="ARBA" id="ARBA00007708"/>
    </source>
</evidence>
<feature type="compositionally biased region" description="Low complexity" evidence="6">
    <location>
        <begin position="432"/>
        <end position="445"/>
    </location>
</feature>
<dbReference type="EMBL" id="JAJFAZ020000006">
    <property type="protein sequence ID" value="KAI5326022.1"/>
    <property type="molecule type" value="Genomic_DNA"/>
</dbReference>
<dbReference type="GO" id="GO:0043328">
    <property type="term" value="P:protein transport to vacuole involved in ubiquitin-dependent protein catabolic process via the multivesicular body sorting pathway"/>
    <property type="evidence" value="ECO:0007669"/>
    <property type="project" value="InterPro"/>
</dbReference>
<dbReference type="GO" id="GO:0016020">
    <property type="term" value="C:membrane"/>
    <property type="evidence" value="ECO:0007669"/>
    <property type="project" value="UniProtKB-SubCell"/>
</dbReference>
<feature type="compositionally biased region" description="Low complexity" evidence="6">
    <location>
        <begin position="635"/>
        <end position="644"/>
    </location>
</feature>
<feature type="compositionally biased region" description="Low complexity" evidence="6">
    <location>
        <begin position="376"/>
        <end position="390"/>
    </location>
</feature>
<comment type="subcellular location">
    <subcellularLocation>
        <location evidence="1">Membrane</location>
        <topology evidence="1">Peripheral membrane protein</topology>
    </subcellularLocation>
</comment>
<dbReference type="GO" id="GO:0035091">
    <property type="term" value="F:phosphatidylinositol binding"/>
    <property type="evidence" value="ECO:0007669"/>
    <property type="project" value="InterPro"/>
</dbReference>
<dbReference type="InterPro" id="IPR038425">
    <property type="entry name" value="GAT_sf"/>
</dbReference>
<feature type="compositionally biased region" description="Gly residues" evidence="6">
    <location>
        <begin position="647"/>
        <end position="656"/>
    </location>
</feature>
<dbReference type="InterPro" id="IPR044836">
    <property type="entry name" value="TOL_plant"/>
</dbReference>
<name>A0A5E4EF90_PRUDU</name>
<evidence type="ECO:0000313" key="9">
    <source>
        <dbReference type="EMBL" id="KAI5326022.1"/>
    </source>
</evidence>
<dbReference type="GO" id="GO:0005737">
    <property type="term" value="C:cytoplasm"/>
    <property type="evidence" value="ECO:0007669"/>
    <property type="project" value="UniProtKB-ARBA"/>
</dbReference>
<feature type="region of interest" description="Disordered" evidence="6">
    <location>
        <begin position="284"/>
        <end position="330"/>
    </location>
</feature>
<dbReference type="InterPro" id="IPR004152">
    <property type="entry name" value="GAT_dom"/>
</dbReference>
<feature type="region of interest" description="Disordered" evidence="6">
    <location>
        <begin position="634"/>
        <end position="656"/>
    </location>
</feature>
<dbReference type="CDD" id="cd03561">
    <property type="entry name" value="VHS"/>
    <property type="match status" value="1"/>
</dbReference>
<dbReference type="SMART" id="SM00288">
    <property type="entry name" value="VHS"/>
    <property type="match status" value="1"/>
</dbReference>
<keyword evidence="3" id="KW-0813">Transport</keyword>
<dbReference type="PROSITE" id="PS50909">
    <property type="entry name" value="GAT"/>
    <property type="match status" value="1"/>
</dbReference>
<sequence>MIVASSSSSSSSATVAVDKATSDLLISPDWTMNIDICDSVNSHHWQAKDVVKAVKRRLQHKSSKVQFLALTLLETMVKNCGDYVHVQIAERNILGEMVKIVRKKADMQVREKILILLDCWQEAFGGPGGKHPQYYWACEELRRSGVEFPKHSLEAPAIFTPPVTQTTLRHAQAGYGMPSNSSRRLDETMATEMENLSLSSLDSMRNVMELLSDMLQAVNPSDRMAIKDEVIVDLVNRCRANQKKLMQMLTTTGDEELLARGLDLNDGLQSLLAKHDAIVSGLPVPTQATNVSPQPTEKSLSSSKHTEVKDSSASDSSPKPNTNLSATVGTMTKVQIYEDEEEEDEFAQLARRHIKPRAIPPQNTSSGSDDGLALVSTSSTINPSSTTATSVPSNALALPDPPAQVKTTKEQDMIDLLSITLSTTAASPDTTPHAPASNPQAAPSNGNMHQVPVSPSVQGNPYPSQPYPGNLGMASQNSYVVPWAQPQPQLQQQFRPQLQPQTQPQFQSQFQPQTQPQFHSQFQPQYSSGYPPPPWAATPGYSNNQNHLSANNMFSTPRANATTSYMPAQGARPLQHFNSFPARGINGSDNNGGFPVIPGPRSPAPAAGQKPFVPSYRLFEDLNVFGNADGKFKITNSNTSSSLSGTAGQGMVGGRK</sequence>
<dbReference type="PROSITE" id="PS50179">
    <property type="entry name" value="VHS"/>
    <property type="match status" value="1"/>
</dbReference>
<evidence type="ECO:0000256" key="4">
    <source>
        <dbReference type="ARBA" id="ARBA00022927"/>
    </source>
</evidence>
<reference evidence="10" key="1">
    <citation type="submission" date="2019-07" db="EMBL/GenBank/DDBJ databases">
        <authorList>
            <person name="Alioto T."/>
            <person name="Alioto T."/>
            <person name="Gomez Garrido J."/>
        </authorList>
    </citation>
    <scope>NUCLEOTIDE SEQUENCE</scope>
</reference>
<dbReference type="Pfam" id="PF03127">
    <property type="entry name" value="GAT"/>
    <property type="match status" value="1"/>
</dbReference>
<dbReference type="PANTHER" id="PTHR45898">
    <property type="entry name" value="TOM1-LIKE PROTEIN"/>
    <property type="match status" value="1"/>
</dbReference>
<evidence type="ECO:0000256" key="6">
    <source>
        <dbReference type="SAM" id="MobiDB-lite"/>
    </source>
</evidence>
<evidence type="ECO:0000259" key="7">
    <source>
        <dbReference type="PROSITE" id="PS50179"/>
    </source>
</evidence>
<dbReference type="PANTHER" id="PTHR45898:SF2">
    <property type="entry name" value="TOM1-LIKE PROTEIN 6"/>
    <property type="match status" value="1"/>
</dbReference>
<evidence type="ECO:0000313" key="10">
    <source>
        <dbReference type="EMBL" id="VVA14364.1"/>
    </source>
</evidence>
<dbReference type="Proteomes" id="UP000327085">
    <property type="component" value="Chromosome 6"/>
</dbReference>
<evidence type="ECO:0000313" key="11">
    <source>
        <dbReference type="Proteomes" id="UP000327085"/>
    </source>
</evidence>
<feature type="compositionally biased region" description="Polar residues" evidence="6">
    <location>
        <begin position="453"/>
        <end position="462"/>
    </location>
</feature>
<gene>
    <name evidence="10" type="ORF">ALMOND_2B016210</name>
    <name evidence="9" type="ORF">L3X38_035096</name>
</gene>
<keyword evidence="12" id="KW-1185">Reference proteome</keyword>
<dbReference type="FunFam" id="1.25.40.90:FF:000028">
    <property type="entry name" value="TOM1-like protein 2"/>
    <property type="match status" value="1"/>
</dbReference>
<dbReference type="Pfam" id="PF00790">
    <property type="entry name" value="VHS"/>
    <property type="match status" value="1"/>
</dbReference>
<dbReference type="SUPFAM" id="SSF48464">
    <property type="entry name" value="ENTH/VHS domain"/>
    <property type="match status" value="1"/>
</dbReference>
<dbReference type="Proteomes" id="UP001054821">
    <property type="component" value="Chromosome 6"/>
</dbReference>
<accession>A0A5E4EF90</accession>
<comment type="similarity">
    <text evidence="2">Belongs to the TOM1 family.</text>
</comment>
<dbReference type="AlphaFoldDB" id="A0A5E4EF90"/>
<dbReference type="SUPFAM" id="SSF89009">
    <property type="entry name" value="GAT-like domain"/>
    <property type="match status" value="1"/>
</dbReference>
<feature type="compositionally biased region" description="Low complexity" evidence="6">
    <location>
        <begin position="492"/>
        <end position="529"/>
    </location>
</feature>
<evidence type="ECO:0000313" key="12">
    <source>
        <dbReference type="Proteomes" id="UP001054821"/>
    </source>
</evidence>
<evidence type="ECO:0000256" key="3">
    <source>
        <dbReference type="ARBA" id="ARBA00022448"/>
    </source>
</evidence>
<proteinExistence type="inferred from homology"/>
<dbReference type="Gene3D" id="1.20.58.160">
    <property type="match status" value="1"/>
</dbReference>
<dbReference type="Gramene" id="VVA14364">
    <property type="protein sequence ID" value="VVA14364"/>
    <property type="gene ID" value="Prudul26B016210"/>
</dbReference>
<reference evidence="9 12" key="3">
    <citation type="journal article" date="2022" name="G3 (Bethesda)">
        <title>Whole-genome sequence and methylome profiling of the almond [Prunus dulcis (Mill.) D.A. Webb] cultivar 'Nonpareil'.</title>
        <authorList>
            <person name="D'Amico-Willman K.M."/>
            <person name="Ouma W.Z."/>
            <person name="Meulia T."/>
            <person name="Sideli G.M."/>
            <person name="Gradziel T.M."/>
            <person name="Fresnedo-Ramirez J."/>
        </authorList>
    </citation>
    <scope>NUCLEOTIDE SEQUENCE [LARGE SCALE GENOMIC DNA]</scope>
    <source>
        <strain evidence="9">Clone GOH B32 T37-40</strain>
    </source>
</reference>
<feature type="domain" description="GAT" evidence="8">
    <location>
        <begin position="192"/>
        <end position="280"/>
    </location>
</feature>
<dbReference type="CDD" id="cd14231">
    <property type="entry name" value="GAT_GGA-like_plant"/>
    <property type="match status" value="1"/>
</dbReference>
<keyword evidence="4" id="KW-0653">Protein transport</keyword>
<dbReference type="GO" id="GO:0043130">
    <property type="term" value="F:ubiquitin binding"/>
    <property type="evidence" value="ECO:0007669"/>
    <property type="project" value="InterPro"/>
</dbReference>
<dbReference type="InterPro" id="IPR008942">
    <property type="entry name" value="ENTH_VHS"/>
</dbReference>
<evidence type="ECO:0000259" key="8">
    <source>
        <dbReference type="PROSITE" id="PS50909"/>
    </source>
</evidence>